<dbReference type="InterPro" id="IPR040404">
    <property type="entry name" value="Phylloplanin-like"/>
</dbReference>
<organism evidence="2">
    <name type="scientific">Sesamum radiatum</name>
    <name type="common">Black benniseed</name>
    <dbReference type="NCBI Taxonomy" id="300843"/>
    <lineage>
        <taxon>Eukaryota</taxon>
        <taxon>Viridiplantae</taxon>
        <taxon>Streptophyta</taxon>
        <taxon>Embryophyta</taxon>
        <taxon>Tracheophyta</taxon>
        <taxon>Spermatophyta</taxon>
        <taxon>Magnoliopsida</taxon>
        <taxon>eudicotyledons</taxon>
        <taxon>Gunneridae</taxon>
        <taxon>Pentapetalae</taxon>
        <taxon>asterids</taxon>
        <taxon>lamiids</taxon>
        <taxon>Lamiales</taxon>
        <taxon>Pedaliaceae</taxon>
        <taxon>Sesamum</taxon>
    </lineage>
</organism>
<accession>A0AAW2ULR5</accession>
<keyword evidence="1" id="KW-0732">Signal</keyword>
<dbReference type="EMBL" id="JACGWJ010000005">
    <property type="protein sequence ID" value="KAL0417573.1"/>
    <property type="molecule type" value="Genomic_DNA"/>
</dbReference>
<name>A0AAW2ULR5_SESRA</name>
<evidence type="ECO:0008006" key="3">
    <source>
        <dbReference type="Google" id="ProtNLM"/>
    </source>
</evidence>
<evidence type="ECO:0000313" key="2">
    <source>
        <dbReference type="EMBL" id="KAL0417573.1"/>
    </source>
</evidence>
<protein>
    <recommendedName>
        <fullName evidence="3">Phylloplanin-like</fullName>
    </recommendedName>
</protein>
<dbReference type="PANTHER" id="PTHR34458:SF5">
    <property type="entry name" value="POLLEN OLE E 1 ALLERGEN AND EXTENSIN FAMILY PROTEIN"/>
    <property type="match status" value="1"/>
</dbReference>
<feature type="chain" id="PRO_5043351868" description="Phylloplanin-like" evidence="1">
    <location>
        <begin position="24"/>
        <end position="151"/>
    </location>
</feature>
<gene>
    <name evidence="2" type="ORF">Sradi_1170800</name>
</gene>
<feature type="signal peptide" evidence="1">
    <location>
        <begin position="1"/>
        <end position="23"/>
    </location>
</feature>
<sequence>MALKPLMILVFVAVMALMSVAEAQNTVGIVHVNGTLYCTADGSPAPHGTATPVFSNATLQVVCSNDVVFNSPSNATSNGNGVYLVVLLPRPNPSIASIVSNCRLFVLTPLSTCNPSLPSAALVSNLKFVRSVQVGFAWITYMVATSFTLQA</sequence>
<dbReference type="AlphaFoldDB" id="A0AAW2ULR5"/>
<evidence type="ECO:0000256" key="1">
    <source>
        <dbReference type="SAM" id="SignalP"/>
    </source>
</evidence>
<reference evidence="2" key="1">
    <citation type="submission" date="2020-06" db="EMBL/GenBank/DDBJ databases">
        <authorList>
            <person name="Li T."/>
            <person name="Hu X."/>
            <person name="Zhang T."/>
            <person name="Song X."/>
            <person name="Zhang H."/>
            <person name="Dai N."/>
            <person name="Sheng W."/>
            <person name="Hou X."/>
            <person name="Wei L."/>
        </authorList>
    </citation>
    <scope>NUCLEOTIDE SEQUENCE</scope>
    <source>
        <strain evidence="2">G02</strain>
        <tissue evidence="2">Leaf</tissue>
    </source>
</reference>
<comment type="caution">
    <text evidence="2">The sequence shown here is derived from an EMBL/GenBank/DDBJ whole genome shotgun (WGS) entry which is preliminary data.</text>
</comment>
<reference evidence="2" key="2">
    <citation type="journal article" date="2024" name="Plant">
        <title>Genomic evolution and insights into agronomic trait innovations of Sesamum species.</title>
        <authorList>
            <person name="Miao H."/>
            <person name="Wang L."/>
            <person name="Qu L."/>
            <person name="Liu H."/>
            <person name="Sun Y."/>
            <person name="Le M."/>
            <person name="Wang Q."/>
            <person name="Wei S."/>
            <person name="Zheng Y."/>
            <person name="Lin W."/>
            <person name="Duan Y."/>
            <person name="Cao H."/>
            <person name="Xiong S."/>
            <person name="Wang X."/>
            <person name="Wei L."/>
            <person name="Li C."/>
            <person name="Ma Q."/>
            <person name="Ju M."/>
            <person name="Zhao R."/>
            <person name="Li G."/>
            <person name="Mu C."/>
            <person name="Tian Q."/>
            <person name="Mei H."/>
            <person name="Zhang T."/>
            <person name="Gao T."/>
            <person name="Zhang H."/>
        </authorList>
    </citation>
    <scope>NUCLEOTIDE SEQUENCE</scope>
    <source>
        <strain evidence="2">G02</strain>
    </source>
</reference>
<dbReference type="PANTHER" id="PTHR34458">
    <property type="entry name" value="POLLEN OLE E 1 ALLERGEN AND EXTENSIN FAMILY PROTEIN-RELATED"/>
    <property type="match status" value="1"/>
</dbReference>
<proteinExistence type="predicted"/>